<comment type="caution">
    <text evidence="2">The sequence shown here is derived from an EMBL/GenBank/DDBJ whole genome shotgun (WGS) entry which is preliminary data.</text>
</comment>
<feature type="domain" description="Transposase IS116/IS110/IS902 C-terminal" evidence="1">
    <location>
        <begin position="9"/>
        <end position="88"/>
    </location>
</feature>
<dbReference type="Pfam" id="PF02371">
    <property type="entry name" value="Transposase_20"/>
    <property type="match status" value="1"/>
</dbReference>
<dbReference type="EMBL" id="JAOVZR010000001">
    <property type="protein sequence ID" value="MCY0148060.1"/>
    <property type="molecule type" value="Genomic_DNA"/>
</dbReference>
<dbReference type="Proteomes" id="UP001073227">
    <property type="component" value="Unassembled WGS sequence"/>
</dbReference>
<dbReference type="RefSeq" id="WP_267656150.1">
    <property type="nucleotide sequence ID" value="NZ_JAOVZR010000001.1"/>
</dbReference>
<evidence type="ECO:0000313" key="3">
    <source>
        <dbReference type="Proteomes" id="UP001073227"/>
    </source>
</evidence>
<organism evidence="2 3">
    <name type="scientific">Hoeflea algicola</name>
    <dbReference type="NCBI Taxonomy" id="2983763"/>
    <lineage>
        <taxon>Bacteria</taxon>
        <taxon>Pseudomonadati</taxon>
        <taxon>Pseudomonadota</taxon>
        <taxon>Alphaproteobacteria</taxon>
        <taxon>Hyphomicrobiales</taxon>
        <taxon>Rhizobiaceae</taxon>
        <taxon>Hoeflea</taxon>
    </lineage>
</organism>
<sequence length="141" mass="15997">MNEQNQLPQSVPGVGPQTANHLMASISELEQVNRRLIASLVGSVPHARELGFYKGKRAIHGSRPRVRCAMYMAALVAVRWDPHWKAFIERHGRPQRTVIDGNQTDREASISCDVISQLQEKRNIHTTPICYPAKRVPEYPY</sequence>
<protein>
    <submittedName>
        <fullName evidence="2">IS110 family transposase</fullName>
    </submittedName>
</protein>
<evidence type="ECO:0000313" key="2">
    <source>
        <dbReference type="EMBL" id="MCY0148060.1"/>
    </source>
</evidence>
<keyword evidence="3" id="KW-1185">Reference proteome</keyword>
<dbReference type="PANTHER" id="PTHR33055:SF13">
    <property type="entry name" value="TRANSPOSASE"/>
    <property type="match status" value="1"/>
</dbReference>
<dbReference type="InterPro" id="IPR003346">
    <property type="entry name" value="Transposase_20"/>
</dbReference>
<accession>A0ABT3Z8H1</accession>
<evidence type="ECO:0000259" key="1">
    <source>
        <dbReference type="Pfam" id="PF02371"/>
    </source>
</evidence>
<proteinExistence type="predicted"/>
<gene>
    <name evidence="2" type="ORF">OEG84_10140</name>
</gene>
<dbReference type="InterPro" id="IPR047650">
    <property type="entry name" value="Transpos_IS110"/>
</dbReference>
<reference evidence="2" key="1">
    <citation type="submission" date="2022-10" db="EMBL/GenBank/DDBJ databases">
        <title>Hoeflea sp. G2-23, isolated from marine algae.</title>
        <authorList>
            <person name="Kristyanto S."/>
            <person name="Kim J.M."/>
            <person name="Jeon C.O."/>
        </authorList>
    </citation>
    <scope>NUCLEOTIDE SEQUENCE</scope>
    <source>
        <strain evidence="2">G2-23</strain>
    </source>
</reference>
<name>A0ABT3Z8H1_9HYPH</name>
<dbReference type="PANTHER" id="PTHR33055">
    <property type="entry name" value="TRANSPOSASE FOR INSERTION SEQUENCE ELEMENT IS1111A"/>
    <property type="match status" value="1"/>
</dbReference>